<feature type="compositionally biased region" description="Basic and acidic residues" evidence="1">
    <location>
        <begin position="77"/>
        <end position="88"/>
    </location>
</feature>
<keyword evidence="3" id="KW-1185">Reference proteome</keyword>
<evidence type="ECO:0000313" key="2">
    <source>
        <dbReference type="EMBL" id="KAG5830142.1"/>
    </source>
</evidence>
<dbReference type="EMBL" id="JAFIRN010000049">
    <property type="protein sequence ID" value="KAG5830142.1"/>
    <property type="molecule type" value="Genomic_DNA"/>
</dbReference>
<name>A0A9D3RJH6_ANGAN</name>
<evidence type="ECO:0000313" key="3">
    <source>
        <dbReference type="Proteomes" id="UP001044222"/>
    </source>
</evidence>
<feature type="region of interest" description="Disordered" evidence="1">
    <location>
        <begin position="33"/>
        <end position="90"/>
    </location>
</feature>
<reference evidence="2" key="1">
    <citation type="submission" date="2021-01" db="EMBL/GenBank/DDBJ databases">
        <title>A chromosome-scale assembly of European eel, Anguilla anguilla.</title>
        <authorList>
            <person name="Henkel C."/>
            <person name="Jong-Raadsen S.A."/>
            <person name="Dufour S."/>
            <person name="Weltzien F.-A."/>
            <person name="Palstra A.P."/>
            <person name="Pelster B."/>
            <person name="Spaink H.P."/>
            <person name="Van Den Thillart G.E."/>
            <person name="Jansen H."/>
            <person name="Zahm M."/>
            <person name="Klopp C."/>
            <person name="Cedric C."/>
            <person name="Louis A."/>
            <person name="Berthelot C."/>
            <person name="Parey E."/>
            <person name="Roest Crollius H."/>
            <person name="Montfort J."/>
            <person name="Robinson-Rechavi M."/>
            <person name="Bucao C."/>
            <person name="Bouchez O."/>
            <person name="Gislard M."/>
            <person name="Lluch J."/>
            <person name="Milhes M."/>
            <person name="Lampietro C."/>
            <person name="Lopez Roques C."/>
            <person name="Donnadieu C."/>
            <person name="Braasch I."/>
            <person name="Desvignes T."/>
            <person name="Postlethwait J."/>
            <person name="Bobe J."/>
            <person name="Guiguen Y."/>
            <person name="Dirks R."/>
        </authorList>
    </citation>
    <scope>NUCLEOTIDE SEQUENCE</scope>
    <source>
        <strain evidence="2">Tag_6206</strain>
        <tissue evidence="2">Liver</tissue>
    </source>
</reference>
<dbReference type="AlphaFoldDB" id="A0A9D3RJH6"/>
<comment type="caution">
    <text evidence="2">The sequence shown here is derived from an EMBL/GenBank/DDBJ whole genome shotgun (WGS) entry which is preliminary data.</text>
</comment>
<protein>
    <submittedName>
        <fullName evidence="2">Uncharacterized protein</fullName>
    </submittedName>
</protein>
<dbReference type="Proteomes" id="UP001044222">
    <property type="component" value="Unassembled WGS sequence"/>
</dbReference>
<accession>A0A9D3RJH6</accession>
<organism evidence="2 3">
    <name type="scientific">Anguilla anguilla</name>
    <name type="common">European freshwater eel</name>
    <name type="synonym">Muraena anguilla</name>
    <dbReference type="NCBI Taxonomy" id="7936"/>
    <lineage>
        <taxon>Eukaryota</taxon>
        <taxon>Metazoa</taxon>
        <taxon>Chordata</taxon>
        <taxon>Craniata</taxon>
        <taxon>Vertebrata</taxon>
        <taxon>Euteleostomi</taxon>
        <taxon>Actinopterygii</taxon>
        <taxon>Neopterygii</taxon>
        <taxon>Teleostei</taxon>
        <taxon>Anguilliformes</taxon>
        <taxon>Anguillidae</taxon>
        <taxon>Anguilla</taxon>
    </lineage>
</organism>
<sequence>MSAILRLAFGPKTSLSSAAGVPRPVCPLVPPGLFPRRRCPAEKSPQRRSLSKHAGRRYGNGRGGASGRTKRSSAKPQPRDVGRDRPGEAVRVGTEAAAGACCGVELWLADLTHHLWLNLI</sequence>
<gene>
    <name evidence="2" type="ORF">ANANG_G00316510</name>
</gene>
<evidence type="ECO:0000256" key="1">
    <source>
        <dbReference type="SAM" id="MobiDB-lite"/>
    </source>
</evidence>
<proteinExistence type="predicted"/>